<reference evidence="2" key="1">
    <citation type="journal article" date="2014" name="Front. Microbiol.">
        <title>High frequency of phylogenetically diverse reductive dehalogenase-homologous genes in deep subseafloor sedimentary metagenomes.</title>
        <authorList>
            <person name="Kawai M."/>
            <person name="Futagami T."/>
            <person name="Toyoda A."/>
            <person name="Takaki Y."/>
            <person name="Nishi S."/>
            <person name="Hori S."/>
            <person name="Arai W."/>
            <person name="Tsubouchi T."/>
            <person name="Morono Y."/>
            <person name="Uchiyama I."/>
            <person name="Ito T."/>
            <person name="Fujiyama A."/>
            <person name="Inagaki F."/>
            <person name="Takami H."/>
        </authorList>
    </citation>
    <scope>NUCLEOTIDE SEQUENCE</scope>
    <source>
        <strain evidence="2">Expedition CK06-06</strain>
    </source>
</reference>
<proteinExistence type="predicted"/>
<organism evidence="2">
    <name type="scientific">marine sediment metagenome</name>
    <dbReference type="NCBI Taxonomy" id="412755"/>
    <lineage>
        <taxon>unclassified sequences</taxon>
        <taxon>metagenomes</taxon>
        <taxon>ecological metagenomes</taxon>
    </lineage>
</organism>
<dbReference type="EMBL" id="BARW01014556">
    <property type="protein sequence ID" value="GAI77146.1"/>
    <property type="molecule type" value="Genomic_DNA"/>
</dbReference>
<sequence length="130" mass="14350">MGHKVEENLLKQVQINNPVNPVSAVTSDKNTPPLPNSEVGNTQVAKPDAIAINSGSNGVEKPSFRQEQNAPVPTQQGETLEIEPSEDNPATPKAENQKEIFRCPECNEIVEQYQDCKNPECLAEIIWQED</sequence>
<gene>
    <name evidence="2" type="ORF">S12H4_25765</name>
</gene>
<accession>X1SDC8</accession>
<comment type="caution">
    <text evidence="2">The sequence shown here is derived from an EMBL/GenBank/DDBJ whole genome shotgun (WGS) entry which is preliminary data.</text>
</comment>
<feature type="compositionally biased region" description="Polar residues" evidence="1">
    <location>
        <begin position="11"/>
        <end position="30"/>
    </location>
</feature>
<evidence type="ECO:0000256" key="1">
    <source>
        <dbReference type="SAM" id="MobiDB-lite"/>
    </source>
</evidence>
<dbReference type="AlphaFoldDB" id="X1SDC8"/>
<feature type="region of interest" description="Disordered" evidence="1">
    <location>
        <begin position="1"/>
        <end position="98"/>
    </location>
</feature>
<name>X1SDC8_9ZZZZ</name>
<protein>
    <submittedName>
        <fullName evidence="2">Uncharacterized protein</fullName>
    </submittedName>
</protein>
<evidence type="ECO:0000313" key="2">
    <source>
        <dbReference type="EMBL" id="GAI77146.1"/>
    </source>
</evidence>
<feature type="compositionally biased region" description="Polar residues" evidence="1">
    <location>
        <begin position="65"/>
        <end position="78"/>
    </location>
</feature>